<feature type="repeat" description="ANK" evidence="3">
    <location>
        <begin position="342"/>
        <end position="370"/>
    </location>
</feature>
<dbReference type="SUPFAM" id="SSF48403">
    <property type="entry name" value="Ankyrin repeat"/>
    <property type="match status" value="2"/>
</dbReference>
<feature type="region of interest" description="Disordered" evidence="4">
    <location>
        <begin position="1932"/>
        <end position="1973"/>
    </location>
</feature>
<feature type="region of interest" description="Disordered" evidence="4">
    <location>
        <begin position="2748"/>
        <end position="2784"/>
    </location>
</feature>
<sequence>QRSHIKWRTLETVDSCLVRHVDVNRLAPFKGSWLAPVHLACAFGQSEILDKLIKAEADVDLQLSNGMSALFVASGNGQVEVVDLLIKAQADVNLREASGRSALHVASQEGHFQSNSMEVANCLLTAQADPNLQANADVNLLTDEGISPLYIAVQNGYYRIAKQLIEADAKVDLQEKNGRSALHIAAYSGQRLAVELLIKGQADVNLRESDGSSPLFAAALRGHHSVVSALIEAKSEVDSVQRDGATSLFVACQNGFIEVARSLIKARADVNLQRDNGASPLYTASENGHTAMVELLIMAQADINLQRKNCMSPLYIASQNGNWQAVDLLIKALANVDAVSDTGSSPIFTASQNGHHRVVRLLIKANASANQQLLNGCSPLYAASESGHRQVVGLLIKAQADANLPSRNGCSPLFVASQNGHEQVVKLLIEAGADVNLQDIEGRSALFISSQQGHHQIVENLIKAEADLNAQDFQGCSPLYIASQQGHSKVALSLIKANADVNQQKHDGVTPLHIASQNGFSEIVEALLEARAEVGLLSESGQSALTAAFHGGHRAVMSLLIKSMGGRIVPNTGSVVSKTGSANFFDELLSGSALVEYRLSQRLSSALCKSGFVDSRAALQSAVADVLQAILQNRRSDKSFVVGSYSEGWGNNLKTLDGRTDSESDIDVMSLIPGRLYHLRGICSADCSDAKEHVDYINGHVKIPGYASSPATPFHGSSLKPAVDQVDASRLCRYPPIAHLQPDRVIKSNIPQHLLESLRQELLASPCHVVHAASPGQDGEQLRVSTTFLEKRMLRSLSTLQGQLFIVLKYLIKKIISNKYGFNVAGFKSYHAKTITFRMVEETPRELWKPENLLSLVRRSLHMLLDCVESSHTPDNAHGRVMNHFFLCNADIYLKGVEQKGSGVSAAFEKAAVTLKIVIDYLPQLLLQFQSSLKPASNSGRFYFHPFLLLPHFCMSQRPALSSGSLEFHEIYDVVREAIERLSHGDCGKESQETLTALLARLPDCAFSAREALRIVASLKFGYRSTAKRIIDNCRGHVVSRGIDWSTERTATDAAPLSSMSNYETYFYVNFDALLQSLRLELCGVGDADALDWIRDVARHEDADEQELLSAALYSPDSEQVASLTPKLRHLVGPVPAWFLDRLGTKWRLTLSKAFYCKGRSPRSPEAVSGGHATAVVKATTVADHRRLVRPGRNRLVARLLRRRRLLAKGAPLLRRRLQLPHRRGRCRPRVRRGRQLNERRGGRGGGASCGQRSCRQLLRGRRGRRVLIGQIAQGRPAGGGGGGGYGGGRGSGRERGQFLAPDSRRRVRIVQIAPAGRRRSGVEAAALESIRAAAGAAGGGPWQRLSRLSCSTKRIICSRISAFSVPGLNCWPPRQNSVEMSAATPPPLSSSSLSSWCIRSKQALIRDESRLALNMLRLRFSPAPAREPDDDTCSSAEFCCSIGAYSDEQSAMRRSFRKRKDIQIHKKSAKLQTAKLQSAASCSALCQPMMSLLRLRAAVKPSGRPSSPPLHFICSGMSDRHLMSTQHTSQRPDEISGLSSDELDFITHLDPRDHVDRIGQWTGLTDEQERLIDEELRNPTPEDQVGNLFRELTEEEEAGLHHVEQESSGPKYCPIDDEDFNRLRLYFDRSTPTRLQFEVLFKIVYGFGFRGREWLRELTKADVKIYEHDGVRYVDLLKTSIEKTVSDSNPSTSKSIILAETPDYPGSCPVRAIELYLSVIPEDVACLWPKPLNQADKDGMWYHKTLVLGKNWLNEFMKKTLELILLFGVQIGKVAMIRYANIPGGEICGLSTDELAFVTRESSTRYVLEMDNLDASSSSNGLPELGSEDLEIDDDAESTIESVTTGSDRGELMKAPEGGQDLPRSLCGGQFHNCTFNFYGNVPVSQVNSPIPAAEGDRLSPKSAAPNAAEQLFELPLGRLRFNAQGRQQSQVRKLYDDAGAAESGTDQDDGQVVGPVPKTHRGPGPLGQGGHIAAPVRQLTAPLLRHCGRPLELSCKILQQKSIDNMPSCFQGIWSRIHRRFMPRWYRAEEKRKDAFIEAGQQSRHYDAIEEGDMLKLRQYFTREDAEHLQDEMLFTVLYELGERGQEHLRVLMERNCLRRGVDAYGREYLAMPSLPSKNRTADVDHPEKVLTRSMLVFTTRSVTRVCDLESRGHSLQSIMMVTGHKCEKTVKRYLSTRRDRSLFKSSEAVHDALHRDIPSAGEQASGSGLCAAEKFDKPTACTSVLTVASSSVATVSYNKPVQIQASPAKKMRVKIDGVANSTPTRSYHRMPTRNHYITVFVAFGHHEQSRLKSMSGRVKSKIEQCFRQLTNGSLCIRSAFTRNLSGITSDLPCSLHCGSDQRCQAFTTADGLCQLFVFDKCSKSVRDCSCSRRGRLFVKRQPGLSAGSLCPVGYGDELCGVKYRVLKNNATWAVQRGRCESEPGLVIMADVADAAELSHVNALFVAHSPTHPMYLGGYRVFPGAQVTDGWFWVGCNITIGSVWGTGEPSGFSEMATARYPTVTDVVDITDMGLFGALFAMRGQCIEIVDNIRLSELLFIGKLAQGAPCIEEALPPILLTPGNLSFSAAVSRREDPVVLVSAARSSFGEFRWMVARTAIGQLVTGVARVSGNPPSRNTLLKAPKRLSCRMQSKTVREQVVVRSRAWIAARLSEWRVISFPQRRWLYSSMEQELMAKTSFWKTMEQVPSSSSKTKFQRTPPCGPPFLDLHRAGVSQEEKRERLSTAKHGAFVDNGVQDKRRVAIERHATRYQMTDEPFERQAAESRPRPRNLSVASASSSASSAATSGQEALRRCLQRAGLSDCAGLFPAEFSLSQFRQLTADRLRIELGVTDQRLRSRILCAVRRARCADESDRELFMHWCGSSPLHEFGKGLFCELLPAVPNTFVRLLWPLSEPNAAVSFLSSGSTVEPDQRSQQPLPQRRSLASPTSRLRVGIGSGGGVGGRGGGVGGSSGGGGLLSVSGHAAQLQLQQQRRLSIPGIRITPCAAGRASAEFSSGFLSPGSILDLRQRRRDDDYVFASSRSSPGGLLSLRLAQQQATQQPAPPLSPQFLLLTRPNSLLYRRRRHPEEPLSRNGSPTSSGHARPRALGLFRRRVSDPVPAAACGCRLHDFWAASDNGSAGSPLFTSVARKSIDDYPNGRGLRLMHRTMSLSIEGRAPSAPRACPSRLQPLLIRAFWPDTMCTCSYMFALTMPMDPY</sequence>
<dbReference type="Pfam" id="PF00023">
    <property type="entry name" value="Ank"/>
    <property type="match status" value="3"/>
</dbReference>
<evidence type="ECO:0000313" key="6">
    <source>
        <dbReference type="WBParaSite" id="maker-uti_cns_0009123-snap-gene-0.4-mRNA-1"/>
    </source>
</evidence>
<protein>
    <submittedName>
        <fullName evidence="6">ANK_REP_REGION domain-containing protein</fullName>
    </submittedName>
</protein>
<organism evidence="5 6">
    <name type="scientific">Macrostomum lignano</name>
    <dbReference type="NCBI Taxonomy" id="282301"/>
    <lineage>
        <taxon>Eukaryota</taxon>
        <taxon>Metazoa</taxon>
        <taxon>Spiralia</taxon>
        <taxon>Lophotrochozoa</taxon>
        <taxon>Platyhelminthes</taxon>
        <taxon>Rhabditophora</taxon>
        <taxon>Macrostomorpha</taxon>
        <taxon>Macrostomida</taxon>
        <taxon>Macrostomidae</taxon>
        <taxon>Macrostomum</taxon>
    </lineage>
</organism>
<feature type="repeat" description="ANK" evidence="3">
    <location>
        <begin position="243"/>
        <end position="275"/>
    </location>
</feature>
<accession>A0A1I8I0B1</accession>
<dbReference type="PANTHER" id="PTHR24166:SF48">
    <property type="entry name" value="PROTEIN VAPYRIN"/>
    <property type="match status" value="1"/>
</dbReference>
<dbReference type="PANTHER" id="PTHR24166">
    <property type="entry name" value="ROLLING PEBBLES, ISOFORM B"/>
    <property type="match status" value="1"/>
</dbReference>
<dbReference type="Pfam" id="PF12796">
    <property type="entry name" value="Ank_2"/>
    <property type="match status" value="4"/>
</dbReference>
<dbReference type="InterPro" id="IPR050889">
    <property type="entry name" value="Dendritic_Spine_Reg/Scaffold"/>
</dbReference>
<feature type="repeat" description="ANK" evidence="3">
    <location>
        <begin position="177"/>
        <end position="209"/>
    </location>
</feature>
<feature type="repeat" description="ANK" evidence="3">
    <location>
        <begin position="474"/>
        <end position="506"/>
    </location>
</feature>
<feature type="compositionally biased region" description="Low complexity" evidence="4">
    <location>
        <begin position="2774"/>
        <end position="2784"/>
    </location>
</feature>
<feature type="compositionally biased region" description="Gly residues" evidence="4">
    <location>
        <begin position="2937"/>
        <end position="2956"/>
    </location>
</feature>
<proteinExistence type="predicted"/>
<dbReference type="SMART" id="SM00248">
    <property type="entry name" value="ANK"/>
    <property type="match status" value="16"/>
</dbReference>
<keyword evidence="1" id="KW-0677">Repeat</keyword>
<feature type="repeat" description="ANK" evidence="3">
    <location>
        <begin position="144"/>
        <end position="176"/>
    </location>
</feature>
<dbReference type="PROSITE" id="PS50088">
    <property type="entry name" value="ANK_REPEAT"/>
    <property type="match status" value="15"/>
</dbReference>
<feature type="repeat" description="ANK" evidence="3">
    <location>
        <begin position="32"/>
        <end position="64"/>
    </location>
</feature>
<feature type="region of interest" description="Disordered" evidence="4">
    <location>
        <begin position="1269"/>
        <end position="1298"/>
    </location>
</feature>
<feature type="repeat" description="ANK" evidence="3">
    <location>
        <begin position="65"/>
        <end position="97"/>
    </location>
</feature>
<feature type="region of interest" description="Disordered" evidence="4">
    <location>
        <begin position="1232"/>
        <end position="1253"/>
    </location>
</feature>
<keyword evidence="5" id="KW-1185">Reference proteome</keyword>
<evidence type="ECO:0000256" key="1">
    <source>
        <dbReference type="ARBA" id="ARBA00022737"/>
    </source>
</evidence>
<feature type="repeat" description="ANK" evidence="3">
    <location>
        <begin position="441"/>
        <end position="473"/>
    </location>
</feature>
<dbReference type="PRINTS" id="PR01415">
    <property type="entry name" value="ANKYRIN"/>
</dbReference>
<name>A0A1I8I0B1_9PLAT</name>
<dbReference type="Proteomes" id="UP000095280">
    <property type="component" value="Unplaced"/>
</dbReference>
<feature type="repeat" description="ANK" evidence="3">
    <location>
        <begin position="276"/>
        <end position="308"/>
    </location>
</feature>
<feature type="repeat" description="ANK" evidence="3">
    <location>
        <begin position="210"/>
        <end position="242"/>
    </location>
</feature>
<dbReference type="InterPro" id="IPR002110">
    <property type="entry name" value="Ankyrin_rpt"/>
</dbReference>
<feature type="compositionally biased region" description="Gly residues" evidence="4">
    <location>
        <begin position="1277"/>
        <end position="1291"/>
    </location>
</feature>
<feature type="region of interest" description="Disordered" evidence="4">
    <location>
        <begin position="3064"/>
        <end position="3086"/>
    </location>
</feature>
<dbReference type="Gene3D" id="1.10.1410.40">
    <property type="match status" value="1"/>
</dbReference>
<dbReference type="Gene3D" id="1.25.40.20">
    <property type="entry name" value="Ankyrin repeat-containing domain"/>
    <property type="match status" value="4"/>
</dbReference>
<keyword evidence="2 3" id="KW-0040">ANK repeat</keyword>
<feature type="repeat" description="ANK" evidence="3">
    <location>
        <begin position="309"/>
        <end position="341"/>
    </location>
</feature>
<dbReference type="CDD" id="cd09487">
    <property type="entry name" value="SAM_superfamily"/>
    <property type="match status" value="1"/>
</dbReference>
<reference evidence="6" key="1">
    <citation type="submission" date="2016-11" db="UniProtKB">
        <authorList>
            <consortium name="WormBaseParasite"/>
        </authorList>
    </citation>
    <scope>IDENTIFICATION</scope>
</reference>
<feature type="compositionally biased region" description="Basic and acidic residues" evidence="4">
    <location>
        <begin position="2758"/>
        <end position="2768"/>
    </location>
</feature>
<dbReference type="WBParaSite" id="maker-uti_cns_0009123-snap-gene-0.4-mRNA-1">
    <property type="protein sequence ID" value="maker-uti_cns_0009123-snap-gene-0.4-mRNA-1"/>
    <property type="gene ID" value="maker-uti_cns_0009123-snap-gene-0.4"/>
</dbReference>
<feature type="repeat" description="ANK" evidence="3">
    <location>
        <begin position="507"/>
        <end position="539"/>
    </location>
</feature>
<feature type="repeat" description="ANK" evidence="3">
    <location>
        <begin position="98"/>
        <end position="135"/>
    </location>
</feature>
<feature type="compositionally biased region" description="Low complexity" evidence="4">
    <location>
        <begin position="2915"/>
        <end position="2936"/>
    </location>
</feature>
<evidence type="ECO:0000256" key="2">
    <source>
        <dbReference type="ARBA" id="ARBA00023043"/>
    </source>
</evidence>
<feature type="repeat" description="ANK" evidence="3">
    <location>
        <begin position="408"/>
        <end position="440"/>
    </location>
</feature>
<evidence type="ECO:0000256" key="4">
    <source>
        <dbReference type="SAM" id="MobiDB-lite"/>
    </source>
</evidence>
<feature type="repeat" description="ANK" evidence="3">
    <location>
        <begin position="375"/>
        <end position="407"/>
    </location>
</feature>
<feature type="region of interest" description="Disordered" evidence="4">
    <location>
        <begin position="2905"/>
        <end position="2956"/>
    </location>
</feature>
<dbReference type="PROSITE" id="PS50297">
    <property type="entry name" value="ANK_REP_REGION"/>
    <property type="match status" value="13"/>
</dbReference>
<evidence type="ECO:0000256" key="3">
    <source>
        <dbReference type="PROSITE-ProRule" id="PRU00023"/>
    </source>
</evidence>
<evidence type="ECO:0000313" key="5">
    <source>
        <dbReference type="Proteomes" id="UP000095280"/>
    </source>
</evidence>
<dbReference type="InterPro" id="IPR036770">
    <property type="entry name" value="Ankyrin_rpt-contain_sf"/>
</dbReference>